<dbReference type="Pfam" id="PF13401">
    <property type="entry name" value="AAA_22"/>
    <property type="match status" value="1"/>
</dbReference>
<dbReference type="EMBL" id="JAMTCS010000011">
    <property type="protein sequence ID" value="MCP2266232.1"/>
    <property type="molecule type" value="Genomic_DNA"/>
</dbReference>
<dbReference type="InterPro" id="IPR010982">
    <property type="entry name" value="Lambda_DNA-bd_dom_sf"/>
</dbReference>
<dbReference type="Gene3D" id="1.25.40.10">
    <property type="entry name" value="Tetratricopeptide repeat domain"/>
    <property type="match status" value="2"/>
</dbReference>
<organism evidence="4 5">
    <name type="scientific">Promicromonospora thailandica</name>
    <dbReference type="NCBI Taxonomy" id="765201"/>
    <lineage>
        <taxon>Bacteria</taxon>
        <taxon>Bacillati</taxon>
        <taxon>Actinomycetota</taxon>
        <taxon>Actinomycetes</taxon>
        <taxon>Micrococcales</taxon>
        <taxon>Promicromonosporaceae</taxon>
        <taxon>Promicromonospora</taxon>
    </lineage>
</organism>
<evidence type="ECO:0000313" key="5">
    <source>
        <dbReference type="Proteomes" id="UP001139493"/>
    </source>
</evidence>
<dbReference type="InterPro" id="IPR049945">
    <property type="entry name" value="AAA_22"/>
</dbReference>
<dbReference type="SUPFAM" id="SSF48452">
    <property type="entry name" value="TPR-like"/>
    <property type="match status" value="2"/>
</dbReference>
<evidence type="ECO:0000259" key="3">
    <source>
        <dbReference type="PROSITE" id="PS50943"/>
    </source>
</evidence>
<dbReference type="Pfam" id="PF13424">
    <property type="entry name" value="TPR_12"/>
    <property type="match status" value="1"/>
</dbReference>
<dbReference type="CDD" id="cd00093">
    <property type="entry name" value="HTH_XRE"/>
    <property type="match status" value="1"/>
</dbReference>
<feature type="repeat" description="TPR" evidence="1">
    <location>
        <begin position="716"/>
        <end position="749"/>
    </location>
</feature>
<evidence type="ECO:0000256" key="1">
    <source>
        <dbReference type="PROSITE-ProRule" id="PRU00339"/>
    </source>
</evidence>
<dbReference type="SMART" id="SM00530">
    <property type="entry name" value="HTH_XRE"/>
    <property type="match status" value="1"/>
</dbReference>
<keyword evidence="5" id="KW-1185">Reference proteome</keyword>
<dbReference type="GO" id="GO:0003677">
    <property type="term" value="F:DNA binding"/>
    <property type="evidence" value="ECO:0007669"/>
    <property type="project" value="InterPro"/>
</dbReference>
<dbReference type="AlphaFoldDB" id="A0A9X2G6H0"/>
<accession>A0A9X2G6H0</accession>
<dbReference type="Gene3D" id="3.40.50.300">
    <property type="entry name" value="P-loop containing nucleotide triphosphate hydrolases"/>
    <property type="match status" value="1"/>
</dbReference>
<dbReference type="SMART" id="SM00028">
    <property type="entry name" value="TPR"/>
    <property type="match status" value="4"/>
</dbReference>
<proteinExistence type="predicted"/>
<dbReference type="GO" id="GO:0043531">
    <property type="term" value="F:ADP binding"/>
    <property type="evidence" value="ECO:0007669"/>
    <property type="project" value="InterPro"/>
</dbReference>
<dbReference type="PANTHER" id="PTHR47691:SF3">
    <property type="entry name" value="HTH-TYPE TRANSCRIPTIONAL REGULATOR RV0890C-RELATED"/>
    <property type="match status" value="1"/>
</dbReference>
<evidence type="ECO:0000256" key="2">
    <source>
        <dbReference type="SAM" id="MobiDB-lite"/>
    </source>
</evidence>
<gene>
    <name evidence="4" type="ORF">APR03_003597</name>
</gene>
<dbReference type="InterPro" id="IPR011990">
    <property type="entry name" value="TPR-like_helical_dom_sf"/>
</dbReference>
<keyword evidence="1" id="KW-0802">TPR repeat</keyword>
<dbReference type="PROSITE" id="PS50943">
    <property type="entry name" value="HTH_CROC1"/>
    <property type="match status" value="1"/>
</dbReference>
<dbReference type="SUPFAM" id="SSF52540">
    <property type="entry name" value="P-loop containing nucleoside triphosphate hydrolases"/>
    <property type="match status" value="1"/>
</dbReference>
<dbReference type="PANTHER" id="PTHR47691">
    <property type="entry name" value="REGULATOR-RELATED"/>
    <property type="match status" value="1"/>
</dbReference>
<dbReference type="InterPro" id="IPR027417">
    <property type="entry name" value="P-loop_NTPase"/>
</dbReference>
<dbReference type="InterPro" id="IPR019734">
    <property type="entry name" value="TPR_rpt"/>
</dbReference>
<sequence length="802" mass="86541">MLTQEELASRAGVAARTIRDLESGRSRPQARTLRLLLDALGLDVAGPDAAGPEPEEDAPRGAPLAPDRTVPRELPRAPTVFVGRDEVVDGVVAAVESGSLLVALHGMAGVGKTSAAVWLAHRLAPRFPDGQIFVDLHGVRKADDPQPDPRGVLTRLLRSLGTDGQELPADLDELRARYRSVAAGRRMLLVLDNAKDADQVEALLPGTPSSLVLSTSRRDLSRLAGAYSVPLGALDLAEAVTMLRAEVGDRITGQDAVAVAERCGCLPLALGLAAARLRSRPQWTAKDLLARLSDDDHLLSELDLRHGGVAAALNASYTELDGDHRRVFRRMSLVPGDDVDALAAAALSELKQQRTTWILEALVDVHLVESRSPGRYRLHDLVRVYATQLAAAEEPEADRDRVLARLVDVYLHFAYRAAHQISATTVRVLTEGMAKYDLGLPGFVDKAAALAWFRAERANLAAAVTASWRSGNLEAAWHLATAFGAFRLADRDYEEYLRINDAALEISRDLGNTAYEAVTLADRGRHLLVEGRCGEAITCLEQAVARYRDLGDDAAAAMALRTMGIAHRQSGRFAQALDVYGAALVVADAAGEPLARVVVRANMVAPLLRLGRLADAERCLDETERLLEEGDEYNRLRIDSYRGTLAREKGDAVGASVVHSACLDRCRQLGFRAGLGPVLVELGTDLTLMGRGAEAAAYVAQALEDAEELGYPALVRTALVDLGRARLVTGELDEAAEHLERAAVLAESHEDGYELARARHGLADVWRARGDTAQERQHLRHAAEAYAACGVPEAEEVERRLG</sequence>
<dbReference type="PRINTS" id="PR00364">
    <property type="entry name" value="DISEASERSIST"/>
</dbReference>
<reference evidence="4" key="1">
    <citation type="submission" date="2022-06" db="EMBL/GenBank/DDBJ databases">
        <title>Genomic Encyclopedia of Archaeal and Bacterial Type Strains, Phase II (KMG-II): from individual species to whole genera.</title>
        <authorList>
            <person name="Goeker M."/>
        </authorList>
    </citation>
    <scope>NUCLEOTIDE SEQUENCE</scope>
    <source>
        <strain evidence="4">DSM 26652</strain>
    </source>
</reference>
<evidence type="ECO:0000313" key="4">
    <source>
        <dbReference type="EMBL" id="MCP2266232.1"/>
    </source>
</evidence>
<dbReference type="Gene3D" id="1.10.260.40">
    <property type="entry name" value="lambda repressor-like DNA-binding domains"/>
    <property type="match status" value="1"/>
</dbReference>
<name>A0A9X2G6H0_9MICO</name>
<dbReference type="Proteomes" id="UP001139493">
    <property type="component" value="Unassembled WGS sequence"/>
</dbReference>
<protein>
    <submittedName>
        <fullName evidence="4">ATPase</fullName>
    </submittedName>
</protein>
<feature type="domain" description="HTH cro/C1-type" evidence="3">
    <location>
        <begin position="2"/>
        <end position="47"/>
    </location>
</feature>
<dbReference type="SUPFAM" id="SSF47413">
    <property type="entry name" value="lambda repressor-like DNA-binding domains"/>
    <property type="match status" value="1"/>
</dbReference>
<dbReference type="Pfam" id="PF01381">
    <property type="entry name" value="HTH_3"/>
    <property type="match status" value="1"/>
</dbReference>
<dbReference type="PROSITE" id="PS50005">
    <property type="entry name" value="TPR"/>
    <property type="match status" value="1"/>
</dbReference>
<dbReference type="InterPro" id="IPR001387">
    <property type="entry name" value="Cro/C1-type_HTH"/>
</dbReference>
<comment type="caution">
    <text evidence="4">The sequence shown here is derived from an EMBL/GenBank/DDBJ whole genome shotgun (WGS) entry which is preliminary data.</text>
</comment>
<feature type="region of interest" description="Disordered" evidence="2">
    <location>
        <begin position="46"/>
        <end position="71"/>
    </location>
</feature>